<keyword evidence="2" id="KW-1185">Reference proteome</keyword>
<evidence type="ECO:0000313" key="1">
    <source>
        <dbReference type="EMBL" id="KAK9320572.1"/>
    </source>
</evidence>
<organism evidence="1 2">
    <name type="scientific">Lipomyces orientalis</name>
    <dbReference type="NCBI Taxonomy" id="1233043"/>
    <lineage>
        <taxon>Eukaryota</taxon>
        <taxon>Fungi</taxon>
        <taxon>Dikarya</taxon>
        <taxon>Ascomycota</taxon>
        <taxon>Saccharomycotina</taxon>
        <taxon>Lipomycetes</taxon>
        <taxon>Lipomycetales</taxon>
        <taxon>Lipomycetaceae</taxon>
        <taxon>Lipomyces</taxon>
    </lineage>
</organism>
<gene>
    <name evidence="1" type="ORF">V1517DRAFT_328935</name>
</gene>
<name>A0ACC3TI65_9ASCO</name>
<sequence>MESMDEEAILSFLTDNAQLSDIVTRQQFIAVFPKDKRADPAVESLYQDLAETRLRQVNSVRKNVRLECAVSSRSMQVDLDNEQRDSPEAVDGDNEIENIYSEIIPARVPRKLTLAEMVSRMQGAVSKLTSELDFIDQDSKRMIEETGAIVDSLSDLRYKKLSAGSVEQCLSGLADLHSVLIGGDMAT</sequence>
<protein>
    <submittedName>
        <fullName evidence="1">Uncharacterized protein</fullName>
    </submittedName>
</protein>
<proteinExistence type="predicted"/>
<evidence type="ECO:0000313" key="2">
    <source>
        <dbReference type="Proteomes" id="UP001489719"/>
    </source>
</evidence>
<comment type="caution">
    <text evidence="1">The sequence shown here is derived from an EMBL/GenBank/DDBJ whole genome shotgun (WGS) entry which is preliminary data.</text>
</comment>
<dbReference type="EMBL" id="MU970123">
    <property type="protein sequence ID" value="KAK9320572.1"/>
    <property type="molecule type" value="Genomic_DNA"/>
</dbReference>
<reference evidence="2" key="1">
    <citation type="journal article" date="2024" name="Front. Bioeng. Biotechnol.">
        <title>Genome-scale model development and genomic sequencing of the oleaginous clade Lipomyces.</title>
        <authorList>
            <person name="Czajka J.J."/>
            <person name="Han Y."/>
            <person name="Kim J."/>
            <person name="Mondo S.J."/>
            <person name="Hofstad B.A."/>
            <person name="Robles A."/>
            <person name="Haridas S."/>
            <person name="Riley R."/>
            <person name="LaButti K."/>
            <person name="Pangilinan J."/>
            <person name="Andreopoulos W."/>
            <person name="Lipzen A."/>
            <person name="Yan J."/>
            <person name="Wang M."/>
            <person name="Ng V."/>
            <person name="Grigoriev I.V."/>
            <person name="Spatafora J.W."/>
            <person name="Magnuson J.K."/>
            <person name="Baker S.E."/>
            <person name="Pomraning K.R."/>
        </authorList>
    </citation>
    <scope>NUCLEOTIDE SEQUENCE [LARGE SCALE GENOMIC DNA]</scope>
    <source>
        <strain evidence="2">CBS 10300</strain>
    </source>
</reference>
<accession>A0ACC3TI65</accession>
<dbReference type="Proteomes" id="UP001489719">
    <property type="component" value="Unassembled WGS sequence"/>
</dbReference>